<gene>
    <name evidence="2" type="ORF">TNCT_393051</name>
</gene>
<comment type="caution">
    <text evidence="2">The sequence shown here is derived from an EMBL/GenBank/DDBJ whole genome shotgun (WGS) entry which is preliminary data.</text>
</comment>
<evidence type="ECO:0000313" key="3">
    <source>
        <dbReference type="Proteomes" id="UP000887116"/>
    </source>
</evidence>
<feature type="region of interest" description="Disordered" evidence="1">
    <location>
        <begin position="142"/>
        <end position="164"/>
    </location>
</feature>
<dbReference type="EMBL" id="BMAO01020486">
    <property type="protein sequence ID" value="GFQ67711.1"/>
    <property type="molecule type" value="Genomic_DNA"/>
</dbReference>
<proteinExistence type="predicted"/>
<evidence type="ECO:0000256" key="1">
    <source>
        <dbReference type="SAM" id="MobiDB-lite"/>
    </source>
</evidence>
<dbReference type="AlphaFoldDB" id="A0A8X6KB64"/>
<sequence>MTNNVQKTSRKAGWKNKRVCLSSADEKNSVSHSKRAECVRSGATATNPVFVPIPLIAFFRKCPCQIRPGRSLPGRDRDLTKTFPLMKLAISTGLAGARQTNELHPSPTEPTPSIRHPHSSRGPEMKSALNYGVLGVYRELPDPRKSSSGAGGGDRHAGHVRPLHRNRRLRRFNISSSFRVLFYTGKQKI</sequence>
<dbReference type="Proteomes" id="UP000887116">
    <property type="component" value="Unassembled WGS sequence"/>
</dbReference>
<protein>
    <submittedName>
        <fullName evidence="2">Uncharacterized protein</fullName>
    </submittedName>
</protein>
<organism evidence="2 3">
    <name type="scientific">Trichonephila clavata</name>
    <name type="common">Joro spider</name>
    <name type="synonym">Nephila clavata</name>
    <dbReference type="NCBI Taxonomy" id="2740835"/>
    <lineage>
        <taxon>Eukaryota</taxon>
        <taxon>Metazoa</taxon>
        <taxon>Ecdysozoa</taxon>
        <taxon>Arthropoda</taxon>
        <taxon>Chelicerata</taxon>
        <taxon>Arachnida</taxon>
        <taxon>Araneae</taxon>
        <taxon>Araneomorphae</taxon>
        <taxon>Entelegynae</taxon>
        <taxon>Araneoidea</taxon>
        <taxon>Nephilidae</taxon>
        <taxon>Trichonephila</taxon>
    </lineage>
</organism>
<accession>A0A8X6KB64</accession>
<name>A0A8X6KB64_TRICU</name>
<reference evidence="2" key="1">
    <citation type="submission" date="2020-07" db="EMBL/GenBank/DDBJ databases">
        <title>Multicomponent nature underlies the extraordinary mechanical properties of spider dragline silk.</title>
        <authorList>
            <person name="Kono N."/>
            <person name="Nakamura H."/>
            <person name="Mori M."/>
            <person name="Yoshida Y."/>
            <person name="Ohtoshi R."/>
            <person name="Malay A.D."/>
            <person name="Moran D.A.P."/>
            <person name="Tomita M."/>
            <person name="Numata K."/>
            <person name="Arakawa K."/>
        </authorList>
    </citation>
    <scope>NUCLEOTIDE SEQUENCE</scope>
</reference>
<feature type="region of interest" description="Disordered" evidence="1">
    <location>
        <begin position="96"/>
        <end position="125"/>
    </location>
</feature>
<keyword evidence="3" id="KW-1185">Reference proteome</keyword>
<evidence type="ECO:0000313" key="2">
    <source>
        <dbReference type="EMBL" id="GFQ67711.1"/>
    </source>
</evidence>